<organism evidence="11 12">
    <name type="scientific">Homarus americanus</name>
    <name type="common">American lobster</name>
    <dbReference type="NCBI Taxonomy" id="6706"/>
    <lineage>
        <taxon>Eukaryota</taxon>
        <taxon>Metazoa</taxon>
        <taxon>Ecdysozoa</taxon>
        <taxon>Arthropoda</taxon>
        <taxon>Crustacea</taxon>
        <taxon>Multicrustacea</taxon>
        <taxon>Malacostraca</taxon>
        <taxon>Eumalacostraca</taxon>
        <taxon>Eucarida</taxon>
        <taxon>Decapoda</taxon>
        <taxon>Pleocyemata</taxon>
        <taxon>Astacidea</taxon>
        <taxon>Nephropoidea</taxon>
        <taxon>Nephropidae</taxon>
        <taxon>Homarus</taxon>
    </lineage>
</organism>
<feature type="compositionally biased region" description="Acidic residues" evidence="9">
    <location>
        <begin position="192"/>
        <end position="202"/>
    </location>
</feature>
<dbReference type="GO" id="GO:0008266">
    <property type="term" value="F:poly(U) RNA binding"/>
    <property type="evidence" value="ECO:0007669"/>
    <property type="project" value="UniProtKB-ARBA"/>
</dbReference>
<evidence type="ECO:0000256" key="2">
    <source>
        <dbReference type="ARBA" id="ARBA00022722"/>
    </source>
</evidence>
<protein>
    <recommendedName>
        <fullName evidence="8">DIS3-like exonuclease 2</fullName>
        <ecNumber evidence="8">3.1.13.-</ecNumber>
    </recommendedName>
</protein>
<dbReference type="GO" id="GO:0000175">
    <property type="term" value="F:3'-5'-RNA exonuclease activity"/>
    <property type="evidence" value="ECO:0007669"/>
    <property type="project" value="UniProtKB-UniRule"/>
</dbReference>
<evidence type="ECO:0000256" key="5">
    <source>
        <dbReference type="ARBA" id="ARBA00022839"/>
    </source>
</evidence>
<dbReference type="Gene3D" id="2.40.50.140">
    <property type="entry name" value="Nucleic acid-binding proteins"/>
    <property type="match status" value="1"/>
</dbReference>
<comment type="caution">
    <text evidence="11">The sequence shown here is derived from an EMBL/GenBank/DDBJ whole genome shotgun (WGS) entry which is preliminary data.</text>
</comment>
<sequence length="1309" mass="146711">MANIELHNSSSSSRRTTPPRQTPPWQNPSRNSGCGTPTGANTPRHMSAKKSLPVFNSYMSLFQVQEKLKKGEVIEDGGMDIYIGGVLDRNAALQGDVVAVEINPLDQWKVLYDILDEYLDDHGEEKNIVYTSLESTITASVANTASSYNNPLSINTNVGHSGKKKEKGDGTNTQTVVKVEGGHLEQCESDVVVEEEEEEDLEPKDSTEGIKEKNKIRKKRRGGRGKKGRRKLDGGEFGAKTWLDAHETRTQVKTAVPALLDVEEEQELACDTTELVIHLQEKPVEVADEILLLPTRQDLSSFHQCESDADDHSAVVIVPPDQLSECEFTDDESGCSEILDYDRAREDQSFIQAQWEAFQKEQEQEKKQRETERGDGPPGMGAVSVVTVKSEQLDPRLGTGDDKIKKITDLDMLGFLKEGSECVDTKFSDSNPVKEGEEVLSANVVNSVIKGDQNISNSREGVNITLKTESLQGDGTNLSEKKKLPTTREDKLTPTAESEDQEIAVGLEQMKLKNECNSTVLDCKPTQSCDFKKSSVGRKGKSCVSDRLLSSLPKVTSPGKSTNTSETGPISIVSPNPVLGRQNEDCRDYPEHNYDVNSYCESPDKYNDNLGIQPWSGKTNPEPTSYNSHNKNLVAKKQEGAQGFKQKFKSRSMTGQLSASKDRKEPTVLQVQRLNNWDKFVQRTAHVVHILERKHTQMSAGTLKLFGDKNPNFAFFMPTDHRVPRMKVPMRQCPPDFYARHQDYQRRIFLCKIAQWREPKFALGELVRDVGAAGDVEAETEAMLLEHGIDYAEFPDTVLQDLPSLPWSIPLQEIKARTDLRDECIFTIDPSTARDLDDAVSCLPLPSGNYRVGVHIADVSYFIPEGSQLDEIASDRATSVYLTQKVIPMLPRVLCEHLCSLNPGEDRLAFSVIWELRPNGEVVGEWFGRTVIRSCLKLAYEHAQGMIENPDKEWSSEEIPKITGPYTCRDISKVVNNLQSIAVKLRKKRFQDGALRLDQVKIAFNLDDETKAPNGFYVNEMKDSNRLIEEFMLLANMAVAHKIFNSCPKLAVLRRHPPPLENPMEWAANNLRAVNVCLDISSAGALNKSIAQYVGNDKYSIGRLQVITSMCSKPMQFARYFCSGYLSEEPLFKHYALNVPLYTHFTSPIRRYADLMVHRVLAVAVDPARYSPPARDSGTIHRISEHCNDKKQSSKILQELSSELYLSLFIRQVKDLVEEGMVTMVLDRAFDVLVLELGIIKRVYTDKLPLDSLQHTKESGVGALTLTWKATNDKIQIRQEINLFSLVRVSLQPLENDALKFQAVLLRPS</sequence>
<keyword evidence="7 8" id="KW-0694">RNA-binding</keyword>
<dbReference type="FunFam" id="2.40.50.700:FF:000003">
    <property type="entry name" value="DIS3-like exonuclease 2"/>
    <property type="match status" value="1"/>
</dbReference>
<dbReference type="GO" id="GO:0046872">
    <property type="term" value="F:metal ion binding"/>
    <property type="evidence" value="ECO:0007669"/>
    <property type="project" value="UniProtKB-KW"/>
</dbReference>
<feature type="compositionally biased region" description="Polar residues" evidence="9">
    <location>
        <begin position="30"/>
        <end position="41"/>
    </location>
</feature>
<keyword evidence="3 8" id="KW-0479">Metal-binding</keyword>
<feature type="compositionally biased region" description="Basic and acidic residues" evidence="9">
    <location>
        <begin position="203"/>
        <end position="213"/>
    </location>
</feature>
<dbReference type="Proteomes" id="UP000747542">
    <property type="component" value="Unassembled WGS sequence"/>
</dbReference>
<dbReference type="InterPro" id="IPR041093">
    <property type="entry name" value="Dis3l2-like_C"/>
</dbReference>
<comment type="similarity">
    <text evidence="8">Belongs to the RNR ribonuclease family. DIS3L2 subfamily.</text>
</comment>
<dbReference type="InterPro" id="IPR001900">
    <property type="entry name" value="RNase_II/R"/>
</dbReference>
<feature type="region of interest" description="Disordered" evidence="9">
    <location>
        <begin position="153"/>
        <end position="172"/>
    </location>
</feature>
<dbReference type="InterPro" id="IPR012340">
    <property type="entry name" value="NA-bd_OB-fold"/>
</dbReference>
<feature type="compositionally biased region" description="Low complexity" evidence="9">
    <location>
        <begin position="8"/>
        <end position="19"/>
    </location>
</feature>
<dbReference type="InterPro" id="IPR041505">
    <property type="entry name" value="Dis3_CSD2"/>
</dbReference>
<dbReference type="InterPro" id="IPR050180">
    <property type="entry name" value="RNR_Ribonuclease"/>
</dbReference>
<proteinExistence type="inferred from homology"/>
<evidence type="ECO:0000313" key="11">
    <source>
        <dbReference type="EMBL" id="KAG7153782.1"/>
    </source>
</evidence>
<evidence type="ECO:0000259" key="10">
    <source>
        <dbReference type="SMART" id="SM00955"/>
    </source>
</evidence>
<feature type="region of interest" description="Disordered" evidence="9">
    <location>
        <begin position="640"/>
        <end position="664"/>
    </location>
</feature>
<dbReference type="PANTHER" id="PTHR23355">
    <property type="entry name" value="RIBONUCLEASE"/>
    <property type="match status" value="1"/>
</dbReference>
<reference evidence="11" key="1">
    <citation type="journal article" date="2021" name="Sci. Adv.">
        <title>The American lobster genome reveals insights on longevity, neural, and immune adaptations.</title>
        <authorList>
            <person name="Polinski J.M."/>
            <person name="Zimin A.V."/>
            <person name="Clark K.F."/>
            <person name="Kohn A.B."/>
            <person name="Sadowski N."/>
            <person name="Timp W."/>
            <person name="Ptitsyn A."/>
            <person name="Khanna P."/>
            <person name="Romanova D.Y."/>
            <person name="Williams P."/>
            <person name="Greenwood S.J."/>
            <person name="Moroz L.L."/>
            <person name="Walt D.R."/>
            <person name="Bodnar A.G."/>
        </authorList>
    </citation>
    <scope>NUCLEOTIDE SEQUENCE</scope>
    <source>
        <strain evidence="11">GMGI-L3</strain>
    </source>
</reference>
<dbReference type="InterPro" id="IPR022966">
    <property type="entry name" value="RNase_II/R_CS"/>
</dbReference>
<accession>A0A8J5J474</accession>
<dbReference type="Pfam" id="PF17849">
    <property type="entry name" value="OB_Dis3"/>
    <property type="match status" value="1"/>
</dbReference>
<feature type="compositionally biased region" description="Basic residues" evidence="9">
    <location>
        <begin position="214"/>
        <end position="230"/>
    </location>
</feature>
<dbReference type="GO" id="GO:1990074">
    <property type="term" value="P:polyuridylation-dependent mRNA catabolic process"/>
    <property type="evidence" value="ECO:0007669"/>
    <property type="project" value="UniProtKB-UniRule"/>
</dbReference>
<keyword evidence="5 8" id="KW-0269">Exonuclease</keyword>
<feature type="region of interest" description="Disordered" evidence="9">
    <location>
        <begin position="554"/>
        <end position="579"/>
    </location>
</feature>
<evidence type="ECO:0000256" key="1">
    <source>
        <dbReference type="ARBA" id="ARBA00022490"/>
    </source>
</evidence>
<evidence type="ECO:0000256" key="9">
    <source>
        <dbReference type="SAM" id="MobiDB-lite"/>
    </source>
</evidence>
<keyword evidence="8" id="KW-0464">Manganese</keyword>
<dbReference type="SUPFAM" id="SSF50249">
    <property type="entry name" value="Nucleic acid-binding proteins"/>
    <property type="match status" value="3"/>
</dbReference>
<feature type="region of interest" description="Disordered" evidence="9">
    <location>
        <begin position="192"/>
        <end position="235"/>
    </location>
</feature>
<keyword evidence="1 8" id="KW-0963">Cytoplasm</keyword>
<dbReference type="SMART" id="SM00955">
    <property type="entry name" value="RNB"/>
    <property type="match status" value="1"/>
</dbReference>
<feature type="compositionally biased region" description="Basic and acidic residues" evidence="9">
    <location>
        <begin position="479"/>
        <end position="492"/>
    </location>
</feature>
<feature type="compositionally biased region" description="Basic and acidic residues" evidence="9">
    <location>
        <begin position="359"/>
        <end position="375"/>
    </location>
</feature>
<comment type="cofactor">
    <cofactor evidence="8">
        <name>Mg(2+)</name>
        <dbReference type="ChEBI" id="CHEBI:18420"/>
    </cofactor>
    <cofactor evidence="8">
        <name>Mn(2+)</name>
        <dbReference type="ChEBI" id="CHEBI:29035"/>
    </cofactor>
</comment>
<evidence type="ECO:0000256" key="3">
    <source>
        <dbReference type="ARBA" id="ARBA00022723"/>
    </source>
</evidence>
<dbReference type="EMBL" id="JAHLQT010046319">
    <property type="protein sequence ID" value="KAG7153782.1"/>
    <property type="molecule type" value="Genomic_DNA"/>
</dbReference>
<comment type="function">
    <text evidence="8">3'-5'-exoribonuclease that specifically recognizes RNAs polyuridylated at their 3' end and mediates their degradation. Component of an exosome-independent RNA degradation pathway that mediates degradation of cytoplasmic mRNAs that have been deadenylated and subsequently uridylated at their 3'.</text>
</comment>
<keyword evidence="2 8" id="KW-0540">Nuclease</keyword>
<feature type="region of interest" description="Disordered" evidence="9">
    <location>
        <begin position="1"/>
        <end position="46"/>
    </location>
</feature>
<feature type="domain" description="RNB" evidence="10">
    <location>
        <begin position="817"/>
        <end position="1167"/>
    </location>
</feature>
<keyword evidence="12" id="KW-1185">Reference proteome</keyword>
<evidence type="ECO:0000256" key="7">
    <source>
        <dbReference type="ARBA" id="ARBA00022884"/>
    </source>
</evidence>
<feature type="compositionally biased region" description="Polar residues" evidence="9">
    <location>
        <begin position="558"/>
        <end position="568"/>
    </location>
</feature>
<dbReference type="GO" id="GO:0010587">
    <property type="term" value="P:miRNA catabolic process"/>
    <property type="evidence" value="ECO:0007669"/>
    <property type="project" value="TreeGrafter"/>
</dbReference>
<dbReference type="InterPro" id="IPR028591">
    <property type="entry name" value="DIS3L2"/>
</dbReference>
<evidence type="ECO:0000256" key="6">
    <source>
        <dbReference type="ARBA" id="ARBA00022842"/>
    </source>
</evidence>
<gene>
    <name evidence="11" type="primary">DIS3L2-L</name>
    <name evidence="11" type="ORF">Hamer_G009466</name>
</gene>
<feature type="binding site" evidence="8">
    <location>
        <position position="829"/>
    </location>
    <ligand>
        <name>Mg(2+)</name>
        <dbReference type="ChEBI" id="CHEBI:18420"/>
    </ligand>
</feature>
<feature type="binding site" evidence="8">
    <location>
        <position position="838"/>
    </location>
    <ligand>
        <name>Mg(2+)</name>
        <dbReference type="ChEBI" id="CHEBI:18420"/>
    </ligand>
</feature>
<dbReference type="PANTHER" id="PTHR23355:SF9">
    <property type="entry name" value="DIS3-LIKE EXONUCLEASE 2"/>
    <property type="match status" value="1"/>
</dbReference>
<dbReference type="HAMAP" id="MF_03045">
    <property type="entry name" value="DIS3L2"/>
    <property type="match status" value="1"/>
</dbReference>
<comment type="subcellular location">
    <subcellularLocation>
        <location evidence="8">Cytoplasm</location>
    </subcellularLocation>
    <subcellularLocation>
        <location evidence="8">Cytoplasm</location>
        <location evidence="8">P-body</location>
    </subcellularLocation>
</comment>
<dbReference type="Gene3D" id="2.40.50.700">
    <property type="match status" value="1"/>
</dbReference>
<dbReference type="EC" id="3.1.13.-" evidence="8"/>
<evidence type="ECO:0000256" key="4">
    <source>
        <dbReference type="ARBA" id="ARBA00022801"/>
    </source>
</evidence>
<feature type="site" description="Important for catalytic activity" evidence="8">
    <location>
        <position position="837"/>
    </location>
</feature>
<feature type="region of interest" description="Disordered" evidence="9">
    <location>
        <begin position="472"/>
        <end position="499"/>
    </location>
</feature>
<keyword evidence="4 8" id="KW-0378">Hydrolase</keyword>
<dbReference type="Pfam" id="PF17877">
    <property type="entry name" value="Dis3l2_C_term"/>
    <property type="match status" value="1"/>
</dbReference>
<dbReference type="GO" id="GO:0000932">
    <property type="term" value="C:P-body"/>
    <property type="evidence" value="ECO:0007669"/>
    <property type="project" value="UniProtKB-SubCell"/>
</dbReference>
<name>A0A8J5J474_HOMAM</name>
<evidence type="ECO:0000313" key="12">
    <source>
        <dbReference type="Proteomes" id="UP000747542"/>
    </source>
</evidence>
<feature type="region of interest" description="Disordered" evidence="9">
    <location>
        <begin position="359"/>
        <end position="381"/>
    </location>
</feature>
<dbReference type="Pfam" id="PF00773">
    <property type="entry name" value="RNB"/>
    <property type="match status" value="1"/>
</dbReference>
<dbReference type="GO" id="GO:0000956">
    <property type="term" value="P:nuclear-transcribed mRNA catabolic process"/>
    <property type="evidence" value="ECO:0007669"/>
    <property type="project" value="UniProtKB-UniRule"/>
</dbReference>
<evidence type="ECO:0000256" key="8">
    <source>
        <dbReference type="HAMAP-Rule" id="MF_03045"/>
    </source>
</evidence>
<dbReference type="PROSITE" id="PS01175">
    <property type="entry name" value="RIBONUCLEASE_II"/>
    <property type="match status" value="1"/>
</dbReference>
<keyword evidence="6 8" id="KW-0460">Magnesium</keyword>
<dbReference type="Gene3D" id="2.40.50.690">
    <property type="match status" value="1"/>
</dbReference>